<dbReference type="EMBL" id="CP003837">
    <property type="protein sequence ID" value="AGH47500.1"/>
    <property type="molecule type" value="Genomic_DNA"/>
</dbReference>
<protein>
    <submittedName>
        <fullName evidence="2">Uncharacterized protein</fullName>
    </submittedName>
</protein>
<name>K7A3X9_9ALTE</name>
<sequence length="49" mass="5674">MQPQHTFRSQILNLAQDTTDIPSSLTLIKMIIVCLPFYFRHITASIKQI</sequence>
<evidence type="ECO:0000256" key="1">
    <source>
        <dbReference type="SAM" id="Phobius"/>
    </source>
</evidence>
<dbReference type="KEGG" id="gps:C427_5403"/>
<keyword evidence="1" id="KW-1133">Transmembrane helix</keyword>
<evidence type="ECO:0000313" key="2">
    <source>
        <dbReference type="EMBL" id="AGH47500.1"/>
    </source>
</evidence>
<keyword evidence="1" id="KW-0472">Membrane</keyword>
<accession>K7A3X9</accession>
<feature type="transmembrane region" description="Helical" evidence="1">
    <location>
        <begin position="21"/>
        <end position="39"/>
    </location>
</feature>
<dbReference type="STRING" id="1129794.C427_5403"/>
<organism evidence="2 3">
    <name type="scientific">Paraglaciecola psychrophila 170</name>
    <dbReference type="NCBI Taxonomy" id="1129794"/>
    <lineage>
        <taxon>Bacteria</taxon>
        <taxon>Pseudomonadati</taxon>
        <taxon>Pseudomonadota</taxon>
        <taxon>Gammaproteobacteria</taxon>
        <taxon>Alteromonadales</taxon>
        <taxon>Alteromonadaceae</taxon>
        <taxon>Paraglaciecola</taxon>
    </lineage>
</organism>
<dbReference type="AlphaFoldDB" id="K7A3X9"/>
<dbReference type="Proteomes" id="UP000011864">
    <property type="component" value="Chromosome"/>
</dbReference>
<reference evidence="2 3" key="1">
    <citation type="journal article" date="2013" name="Genome Announc.">
        <title>Complete Genome Sequence of Glaciecola psychrophila Strain 170T.</title>
        <authorList>
            <person name="Yin J."/>
            <person name="Chen J."/>
            <person name="Liu G."/>
            <person name="Yu Y."/>
            <person name="Song L."/>
            <person name="Wang X."/>
            <person name="Qu X."/>
        </authorList>
    </citation>
    <scope>NUCLEOTIDE SEQUENCE [LARGE SCALE GENOMIC DNA]</scope>
    <source>
        <strain evidence="2 3">170</strain>
    </source>
</reference>
<evidence type="ECO:0000313" key="3">
    <source>
        <dbReference type="Proteomes" id="UP000011864"/>
    </source>
</evidence>
<keyword evidence="1" id="KW-0812">Transmembrane</keyword>
<gene>
    <name evidence="2" type="ORF">C427_5403</name>
</gene>
<keyword evidence="3" id="KW-1185">Reference proteome</keyword>
<dbReference type="HOGENOM" id="CLU_3138805_0_0_6"/>
<proteinExistence type="predicted"/>